<sequence>MTRDGLADLDVCLQVSLDITTQWQSRLANVLAGTASQQGESGEGCGVGYVFHAKLLCTIFHGYPNYGGNALPWKGGGILWPRSRAAQAPMSVL</sequence>
<accession>A0A653AZT2</accession>
<organism evidence="1">
    <name type="scientific">Ectopseudomonas oleovorans</name>
    <name type="common">Pseudomonas oleovorans</name>
    <dbReference type="NCBI Taxonomy" id="301"/>
    <lineage>
        <taxon>Bacteria</taxon>
        <taxon>Pseudomonadati</taxon>
        <taxon>Pseudomonadota</taxon>
        <taxon>Gammaproteobacteria</taxon>
        <taxon>Pseudomonadales</taxon>
        <taxon>Pseudomonadaceae</taxon>
        <taxon>Ectopseudomonas</taxon>
    </lineage>
</organism>
<gene>
    <name evidence="1" type="ORF">POT9AD_0910</name>
</gene>
<protein>
    <submittedName>
        <fullName evidence="1">Uncharacterized protein</fullName>
    </submittedName>
</protein>
<dbReference type="EMBL" id="LR130779">
    <property type="protein sequence ID" value="VDN61901.1"/>
    <property type="molecule type" value="Genomic_DNA"/>
</dbReference>
<dbReference type="AlphaFoldDB" id="A0A653AZT2"/>
<proteinExistence type="predicted"/>
<evidence type="ECO:0000313" key="1">
    <source>
        <dbReference type="EMBL" id="VDN61901.1"/>
    </source>
</evidence>
<name>A0A653AZT2_ECTOL</name>
<reference evidence="1" key="1">
    <citation type="submission" date="2018-11" db="EMBL/GenBank/DDBJ databases">
        <authorList>
            <consortium name="Genoscope - CEA"/>
            <person name="William W."/>
        </authorList>
    </citation>
    <scope>NUCLEOTIDE SEQUENCE [LARGE SCALE GENOMIC DNA]</scope>
    <source>
        <strain evidence="1">T9AD</strain>
    </source>
</reference>